<dbReference type="OrthoDB" id="5857369at2759"/>
<name>A0A3P7LQ53_STRVU</name>
<sequence>MPRETSDDVTRANWTRRFSKTVLANLVPFRKVSNTDEVKTPPPHSHVRRRASAAPEVLLTTGRQAAVATPEISALHKLRQRRRSADRIYALKSHQVRVRA</sequence>
<evidence type="ECO:0000313" key="2">
    <source>
        <dbReference type="Proteomes" id="UP000270094"/>
    </source>
</evidence>
<gene>
    <name evidence="1" type="ORF">SVUK_LOCUS16260</name>
</gene>
<reference evidence="1 2" key="1">
    <citation type="submission" date="2018-11" db="EMBL/GenBank/DDBJ databases">
        <authorList>
            <consortium name="Pathogen Informatics"/>
        </authorList>
    </citation>
    <scope>NUCLEOTIDE SEQUENCE [LARGE SCALE GENOMIC DNA]</scope>
</reference>
<protein>
    <submittedName>
        <fullName evidence="1">Uncharacterized protein</fullName>
    </submittedName>
</protein>
<keyword evidence="2" id="KW-1185">Reference proteome</keyword>
<dbReference type="EMBL" id="UYYB01112087">
    <property type="protein sequence ID" value="VDM81262.1"/>
    <property type="molecule type" value="Genomic_DNA"/>
</dbReference>
<evidence type="ECO:0000313" key="1">
    <source>
        <dbReference type="EMBL" id="VDM81262.1"/>
    </source>
</evidence>
<organism evidence="1 2">
    <name type="scientific">Strongylus vulgaris</name>
    <name type="common">Blood worm</name>
    <dbReference type="NCBI Taxonomy" id="40348"/>
    <lineage>
        <taxon>Eukaryota</taxon>
        <taxon>Metazoa</taxon>
        <taxon>Ecdysozoa</taxon>
        <taxon>Nematoda</taxon>
        <taxon>Chromadorea</taxon>
        <taxon>Rhabditida</taxon>
        <taxon>Rhabditina</taxon>
        <taxon>Rhabditomorpha</taxon>
        <taxon>Strongyloidea</taxon>
        <taxon>Strongylidae</taxon>
        <taxon>Strongylus</taxon>
    </lineage>
</organism>
<dbReference type="Proteomes" id="UP000270094">
    <property type="component" value="Unassembled WGS sequence"/>
</dbReference>
<proteinExistence type="predicted"/>
<accession>A0A3P7LQ53</accession>
<dbReference type="AlphaFoldDB" id="A0A3P7LQ53"/>